<evidence type="ECO:0000256" key="2">
    <source>
        <dbReference type="SAM" id="SignalP"/>
    </source>
</evidence>
<evidence type="ECO:0000256" key="1">
    <source>
        <dbReference type="SAM" id="Phobius"/>
    </source>
</evidence>
<keyword evidence="1" id="KW-0812">Transmembrane</keyword>
<dbReference type="PROSITE" id="PS50022">
    <property type="entry name" value="FA58C_3"/>
    <property type="match status" value="1"/>
</dbReference>
<feature type="transmembrane region" description="Helical" evidence="1">
    <location>
        <begin position="280"/>
        <end position="299"/>
    </location>
</feature>
<evidence type="ECO:0000313" key="4">
    <source>
        <dbReference type="EMBL" id="AIY17245.2"/>
    </source>
</evidence>
<dbReference type="InterPro" id="IPR000421">
    <property type="entry name" value="FA58C"/>
</dbReference>
<keyword evidence="1" id="KW-1133">Transmembrane helix</keyword>
<reference evidence="4 5" key="1">
    <citation type="journal article" date="2015" name="Genome Announc.">
        <title>Complete Genome Sequence of Steroid-Transforming Nocardioides simplex VKM Ac-2033D.</title>
        <authorList>
            <person name="Shtratnikova V.Y."/>
            <person name="Schelkunov M.I."/>
            <person name="Pekov Y.A."/>
            <person name="Fokina V.V."/>
            <person name="Logacheva M.D."/>
            <person name="Sokolov S.L."/>
            <person name="Bragin E.Y."/>
            <person name="Ashapkin V.V."/>
            <person name="Donova M.V."/>
        </authorList>
    </citation>
    <scope>NUCLEOTIDE SEQUENCE [LARGE SCALE GENOMIC DNA]</scope>
    <source>
        <strain evidence="4 5">VKM Ac-2033D</strain>
    </source>
</reference>
<accession>A0A0A1DPC4</accession>
<feature type="transmembrane region" description="Helical" evidence="1">
    <location>
        <begin position="306"/>
        <end position="324"/>
    </location>
</feature>
<keyword evidence="1" id="KW-0472">Membrane</keyword>
<feature type="domain" description="F5/8 type C" evidence="3">
    <location>
        <begin position="666"/>
        <end position="738"/>
    </location>
</feature>
<keyword evidence="2" id="KW-0732">Signal</keyword>
<feature type="transmembrane region" description="Helical" evidence="1">
    <location>
        <begin position="203"/>
        <end position="225"/>
    </location>
</feature>
<feature type="transmembrane region" description="Helical" evidence="1">
    <location>
        <begin position="1189"/>
        <end position="1214"/>
    </location>
</feature>
<proteinExistence type="predicted"/>
<organism evidence="4 5">
    <name type="scientific">Nocardioides simplex</name>
    <name type="common">Arthrobacter simplex</name>
    <dbReference type="NCBI Taxonomy" id="2045"/>
    <lineage>
        <taxon>Bacteria</taxon>
        <taxon>Bacillati</taxon>
        <taxon>Actinomycetota</taxon>
        <taxon>Actinomycetes</taxon>
        <taxon>Propionibacteriales</taxon>
        <taxon>Nocardioidaceae</taxon>
        <taxon>Pimelobacter</taxon>
    </lineage>
</organism>
<dbReference type="SUPFAM" id="SSF49785">
    <property type="entry name" value="Galactose-binding domain-like"/>
    <property type="match status" value="1"/>
</dbReference>
<feature type="transmembrane region" description="Helical" evidence="1">
    <location>
        <begin position="162"/>
        <end position="191"/>
    </location>
</feature>
<feature type="chain" id="PRO_5038424708" description="F5/8 type C domain-containing protein" evidence="2">
    <location>
        <begin position="21"/>
        <end position="1336"/>
    </location>
</feature>
<feature type="transmembrane region" description="Helical" evidence="1">
    <location>
        <begin position="387"/>
        <end position="404"/>
    </location>
</feature>
<feature type="transmembrane region" description="Helical" evidence="1">
    <location>
        <begin position="1239"/>
        <end position="1265"/>
    </location>
</feature>
<dbReference type="InterPro" id="IPR008979">
    <property type="entry name" value="Galactose-bd-like_sf"/>
</dbReference>
<feature type="transmembrane region" description="Helical" evidence="1">
    <location>
        <begin position="1293"/>
        <end position="1315"/>
    </location>
</feature>
<dbReference type="EMBL" id="CP009896">
    <property type="protein sequence ID" value="AIY17245.2"/>
    <property type="molecule type" value="Genomic_DNA"/>
</dbReference>
<feature type="signal peptide" evidence="2">
    <location>
        <begin position="1"/>
        <end position="20"/>
    </location>
</feature>
<keyword evidence="5" id="KW-1185">Reference proteome</keyword>
<dbReference type="Pfam" id="PF11847">
    <property type="entry name" value="GT-C_AftD"/>
    <property type="match status" value="1"/>
</dbReference>
<dbReference type="InterPro" id="IPR021798">
    <property type="entry name" value="AftD_N"/>
</dbReference>
<gene>
    <name evidence="4" type="ORF">KR76_11660</name>
</gene>
<dbReference type="STRING" id="2045.KR76_11660"/>
<dbReference type="Pfam" id="PF00754">
    <property type="entry name" value="F5_F8_type_C"/>
    <property type="match status" value="1"/>
</dbReference>
<feature type="transmembrane region" description="Helical" evidence="1">
    <location>
        <begin position="355"/>
        <end position="375"/>
    </location>
</feature>
<dbReference type="Proteomes" id="UP000030300">
    <property type="component" value="Chromosome"/>
</dbReference>
<dbReference type="Gene3D" id="2.60.120.260">
    <property type="entry name" value="Galactose-binding domain-like"/>
    <property type="match status" value="1"/>
</dbReference>
<dbReference type="KEGG" id="psim:KR76_11660"/>
<evidence type="ECO:0000313" key="5">
    <source>
        <dbReference type="Proteomes" id="UP000030300"/>
    </source>
</evidence>
<evidence type="ECO:0000259" key="3">
    <source>
        <dbReference type="PROSITE" id="PS50022"/>
    </source>
</evidence>
<sequence length="1336" mass="140767">MALYALVVVLMLLQQPGATTYDTRAELTQRPGDFLAGAFSLWHPESNFGEFQNQAYGYLFPQGTWFWLSDLLGVPDWVGQRLWSALVLIVAWEGARRVGRAIGLADLPALLAGAVFALSPRLLGTVTVQTAESLPGAVMPWLVLTVLLHLRGRLTGRQAALLSGAAVVCMGGVNAVETAACLPLAAILVVWGARRRLTTWRFAAGWGGAVAAACLWWTLPLLVLARYAPPFFEYVESARDTTSLIGWSEAARGDSSWLGYLLSGDQPWWPAAFDLATDPLLVVVAAVVAGVGLAGLTLMDAPVRRPLALAALIGLGCLTVAHGGPAGTPLADAMRGLLDGPLQIFRNVHKIDPVVRLPLALGFGTAVAVLVQRLLAARPRLEPARGALLLAPLLLVALLGQPFLGSTTRTPGWTEISSPWQQARDYLVAQRSDDDPAQGDRTLVVPGSSFAQQAWGWTLDEPLAILGGVDVVSRTQVPLVPGESIRYLSALDQAIATGRVTPALVDQLARVGIGHVVLRRDLLRGLTRSPHPGGAAVSLAKAGLQRVAGYGETESGEPEVEVFRVPQREPLVRATALDDVRTVRGAPESVLLGQTSGLVEADRPTVLEGEPGWTRPADLVTDSDQRRERAFGNNDEGLSALMTATEPWRVDRAAHDFPAGPDEPQVVARYDGLTGVVASSAQGYADNFGPVTPASAPYAAIDGDLDTRWISSTATAPEKQWIRLDLDAPRSVREVTITPVAADSQVVPIRTLEVDAGGQRVRARVGASGAPVVVALDGRPVTSIRVRVVAAATSARTARIGIRELAVDGLEPRRTFALPGAAPADAPRVFGTTPGRRACFITLTTPDCDVTRIRQPEEGGGLDRSFDVSGSSIVRITGQVLARSTPETARLLDQVERRPPVRATSAYGDDPKVAARFAYDGQSTTAWVSDDGDLYPTLTFRWRKLRTITSLTVAPAGGEGPVAAVVTSGRRVQRVALGGGEPVPLKPLRTRELQIRFEKAPGARHVVVPELELGGVRLTRPLLADIPTGAVCGYGPPIELGGRTIPTKVTGTMADLVNGTPLTFTSCGDDATPRLSSGPQRLRIDPTAEFELLDAAITPVAAEDPPAPATRSVGIERWDDTRRAVTVGSGPEALLAVPENFNPGWVAELDGKELAPIRVDGWQQGWLLPAGSGPAQVELRYAPERTYDVVLPLGLAVSGGVLLAGAVCLGWLLLTRRRRAPLPALAPWPPDLPASPAPWWAAALAAALLLLGPVAALGVLAGALLRPSLRTPLAAAVLLAASGGLDALGGGRFVAGTADVAAGLAVGLVAGLVLGRPARRAHRTRGSHRPAPGASS</sequence>
<dbReference type="eggNOG" id="COG1287">
    <property type="taxonomic scope" value="Bacteria"/>
</dbReference>
<dbReference type="GO" id="GO:0016740">
    <property type="term" value="F:transferase activity"/>
    <property type="evidence" value="ECO:0007669"/>
    <property type="project" value="InterPro"/>
</dbReference>
<protein>
    <recommendedName>
        <fullName evidence="3">F5/8 type C domain-containing protein</fullName>
    </recommendedName>
</protein>
<name>A0A0A1DPC4_NOCSI</name>
<dbReference type="HOGENOM" id="CLU_003192_1_0_11"/>